<dbReference type="GO" id="GO:0005886">
    <property type="term" value="C:plasma membrane"/>
    <property type="evidence" value="ECO:0007669"/>
    <property type="project" value="UniProtKB-SubCell"/>
</dbReference>
<dbReference type="RefSeq" id="WP_338205613.1">
    <property type="nucleotide sequence ID" value="NZ_JAEKNR010000242.1"/>
</dbReference>
<keyword evidence="2" id="KW-1003">Cell membrane</keyword>
<feature type="transmembrane region" description="Helical" evidence="6">
    <location>
        <begin position="391"/>
        <end position="410"/>
    </location>
</feature>
<evidence type="ECO:0000256" key="3">
    <source>
        <dbReference type="ARBA" id="ARBA00022692"/>
    </source>
</evidence>
<feature type="transmembrane region" description="Helical" evidence="6">
    <location>
        <begin position="283"/>
        <end position="306"/>
    </location>
</feature>
<name>A0A934KFW7_9BACT</name>
<evidence type="ECO:0000313" key="8">
    <source>
        <dbReference type="Proteomes" id="UP000612893"/>
    </source>
</evidence>
<evidence type="ECO:0000256" key="5">
    <source>
        <dbReference type="ARBA" id="ARBA00023136"/>
    </source>
</evidence>
<accession>A0A934KFW7</accession>
<dbReference type="InterPro" id="IPR050833">
    <property type="entry name" value="Poly_Biosynth_Transport"/>
</dbReference>
<organism evidence="7 8">
    <name type="scientific">Candidatus Nephthysia bennettiae</name>
    <dbReference type="NCBI Taxonomy" id="3127016"/>
    <lineage>
        <taxon>Bacteria</taxon>
        <taxon>Bacillati</taxon>
        <taxon>Candidatus Dormiibacterota</taxon>
        <taxon>Candidatus Dormibacteria</taxon>
        <taxon>Candidatus Dormibacterales</taxon>
        <taxon>Candidatus Dormibacteraceae</taxon>
        <taxon>Candidatus Nephthysia</taxon>
    </lineage>
</organism>
<evidence type="ECO:0000256" key="2">
    <source>
        <dbReference type="ARBA" id="ARBA00022475"/>
    </source>
</evidence>
<evidence type="ECO:0000256" key="1">
    <source>
        <dbReference type="ARBA" id="ARBA00004651"/>
    </source>
</evidence>
<dbReference type="PANTHER" id="PTHR30250:SF28">
    <property type="entry name" value="POLYSACCHARIDE BIOSYNTHESIS PROTEIN"/>
    <property type="match status" value="1"/>
</dbReference>
<feature type="transmembrane region" description="Helical" evidence="6">
    <location>
        <begin position="125"/>
        <end position="146"/>
    </location>
</feature>
<feature type="transmembrane region" description="Helical" evidence="6">
    <location>
        <begin position="327"/>
        <end position="350"/>
    </location>
</feature>
<dbReference type="InterPro" id="IPR002797">
    <property type="entry name" value="Polysacc_synth"/>
</dbReference>
<feature type="transmembrane region" description="Helical" evidence="6">
    <location>
        <begin position="152"/>
        <end position="169"/>
    </location>
</feature>
<keyword evidence="8" id="KW-1185">Reference proteome</keyword>
<gene>
    <name evidence="7" type="ORF">JF922_25395</name>
</gene>
<dbReference type="Pfam" id="PF01943">
    <property type="entry name" value="Polysacc_synt"/>
    <property type="match status" value="1"/>
</dbReference>
<evidence type="ECO:0000256" key="4">
    <source>
        <dbReference type="ARBA" id="ARBA00022989"/>
    </source>
</evidence>
<dbReference type="EMBL" id="JAEKNR010000242">
    <property type="protein sequence ID" value="MBJ7601395.1"/>
    <property type="molecule type" value="Genomic_DNA"/>
</dbReference>
<dbReference type="Proteomes" id="UP000612893">
    <property type="component" value="Unassembled WGS sequence"/>
</dbReference>
<reference evidence="7" key="1">
    <citation type="submission" date="2020-10" db="EMBL/GenBank/DDBJ databases">
        <title>Ca. Dormibacterota MAGs.</title>
        <authorList>
            <person name="Montgomery K."/>
        </authorList>
    </citation>
    <scope>NUCLEOTIDE SEQUENCE [LARGE SCALE GENOMIC DNA]</scope>
    <source>
        <strain evidence="7">SC8812_S17_10</strain>
    </source>
</reference>
<keyword evidence="3 6" id="KW-0812">Transmembrane</keyword>
<dbReference type="PANTHER" id="PTHR30250">
    <property type="entry name" value="PST FAMILY PREDICTED COLANIC ACID TRANSPORTER"/>
    <property type="match status" value="1"/>
</dbReference>
<feature type="transmembrane region" description="Helical" evidence="6">
    <location>
        <begin position="416"/>
        <end position="437"/>
    </location>
</feature>
<comment type="caution">
    <text evidence="7">The sequence shown here is derived from an EMBL/GenBank/DDBJ whole genome shotgun (WGS) entry which is preliminary data.</text>
</comment>
<keyword evidence="4 6" id="KW-1133">Transmembrane helix</keyword>
<protein>
    <submittedName>
        <fullName evidence="7">Oligosaccharide flippase family protein</fullName>
    </submittedName>
</protein>
<proteinExistence type="predicted"/>
<comment type="subcellular location">
    <subcellularLocation>
        <location evidence="1">Cell membrane</location>
        <topology evidence="1">Multi-pass membrane protein</topology>
    </subcellularLocation>
</comment>
<feature type="transmembrane region" description="Helical" evidence="6">
    <location>
        <begin position="39"/>
        <end position="60"/>
    </location>
</feature>
<evidence type="ECO:0000256" key="6">
    <source>
        <dbReference type="SAM" id="Phobius"/>
    </source>
</evidence>
<evidence type="ECO:0000313" key="7">
    <source>
        <dbReference type="EMBL" id="MBJ7601395.1"/>
    </source>
</evidence>
<sequence length="447" mass="45533">MPAGSPEAGPLTAPEGEPVGTLRGFSAGALLRRLRQDALLRNSAIYLAGGVAAGLFGYVFHFATGRLLGPAGYAVVAAVLSALYLASLPGLVMQTVAMRFAGLHAGRDELGAVPGLLRKLTIGSLLLGLAGGVGLVALAPAVAGWLHVSDLRAVYALAAASAVGLLVTANRGALQGLRRFVVLSANGVLDMAARVVAAVGLIAAGAGAAGGLLALVIGPSLAYVHSLFALRNLRTQPPGTAAPLGEVGRYAVWATIAAFGTTFVYNVDVLLAKHYLTPEAAGIYAGGAVLGRVVYFLGNTVVAVMFPEVATLHARSESHFGVVDRSLLLVASIGALLVVGYLALPGLVLLPYGPSFAAVTPYLAPFAAALTLLALSNLLVNYFLSIGSVRFVAPLVGACLLESLLIALFHDGVGQILTMVVLSTGALTLAMGAVYAGDRLARPRYAR</sequence>
<feature type="transmembrane region" description="Helical" evidence="6">
    <location>
        <begin position="72"/>
        <end position="92"/>
    </location>
</feature>
<dbReference type="AlphaFoldDB" id="A0A934KFW7"/>
<keyword evidence="5 6" id="KW-0472">Membrane</keyword>
<feature type="transmembrane region" description="Helical" evidence="6">
    <location>
        <begin position="362"/>
        <end position="384"/>
    </location>
</feature>